<dbReference type="SUPFAM" id="SSF52172">
    <property type="entry name" value="CheY-like"/>
    <property type="match status" value="1"/>
</dbReference>
<dbReference type="InterPro" id="IPR009057">
    <property type="entry name" value="Homeodomain-like_sf"/>
</dbReference>
<protein>
    <submittedName>
        <fullName evidence="11">AraC family transcriptional regulator</fullName>
    </submittedName>
</protein>
<evidence type="ECO:0000259" key="10">
    <source>
        <dbReference type="PROSITE" id="PS50110"/>
    </source>
</evidence>
<name>A0A859FGL0_9BACI</name>
<keyword evidence="7" id="KW-0804">Transcription</keyword>
<dbReference type="KEGG" id="psua:FLK61_38425"/>
<dbReference type="RefSeq" id="WP_176010479.1">
    <property type="nucleotide sequence ID" value="NZ_CP041372.2"/>
</dbReference>
<keyword evidence="3 8" id="KW-0597">Phosphoprotein</keyword>
<dbReference type="InterPro" id="IPR018060">
    <property type="entry name" value="HTH_AraC"/>
</dbReference>
<dbReference type="GO" id="GO:0000160">
    <property type="term" value="P:phosphorelay signal transduction system"/>
    <property type="evidence" value="ECO:0007669"/>
    <property type="project" value="UniProtKB-KW"/>
</dbReference>
<feature type="modified residue" description="4-aspartylphosphate" evidence="8">
    <location>
        <position position="55"/>
    </location>
</feature>
<feature type="domain" description="Response regulatory" evidence="10">
    <location>
        <begin position="3"/>
        <end position="120"/>
    </location>
</feature>
<dbReference type="PROSITE" id="PS00041">
    <property type="entry name" value="HTH_ARAC_FAMILY_1"/>
    <property type="match status" value="1"/>
</dbReference>
<evidence type="ECO:0000313" key="11">
    <source>
        <dbReference type="EMBL" id="QKS72503.1"/>
    </source>
</evidence>
<evidence type="ECO:0000313" key="12">
    <source>
        <dbReference type="Proteomes" id="UP000318138"/>
    </source>
</evidence>
<proteinExistence type="predicted"/>
<dbReference type="InterPro" id="IPR051552">
    <property type="entry name" value="HptR"/>
</dbReference>
<keyword evidence="6" id="KW-0238">DNA-binding</keyword>
<evidence type="ECO:0000256" key="4">
    <source>
        <dbReference type="ARBA" id="ARBA00023012"/>
    </source>
</evidence>
<sequence length="525" mass="61601">MYKIILVDDDYYVLEFLKTMVPWQSLGYEVIGVFEDGDKALEVVKKSHVDVIMTDIGMPRLDGISLIKEAKQHREGIHSIFLTCYDEFDYAHQAIKLNSFEYVLKEKMDTTMITDIVSRLKDEMDKKKQKDRELSNIRFLVKENLTVLRGRLLDHLMRKPPAIVNDWIQKHKADLNLDLSMTHCTPVLAFVDSYEALLTDDSYAFSVENIVMETINQYGKGFCLFDKEDKFYLFFDEITISKKVLLQRISDNLNTFMNVTISAIIGQHCVFPHEVSLELATLQQAEEQRFYLKQGEIDERKSSSSLGATIFEQLRHTNSELKELLLLEDNQKLHSWLEIQYAIINANQFSAKQVRNWAHSFLLDIERTIQMMQEDKEVFRLENESNEVLHVKTMWRLYEILKNAIAKAAEMVKDIHRHSSKPEIVKAKKYVMLHLDKKITLKDVSEHLHLNPSYFSRLFKQQTEMTFIDFVNKTKIERAKELMDHSQETVESISDMLGFESKSYFLKVFKKYYGATPSQYKTIQR</sequence>
<dbReference type="Pfam" id="PF12833">
    <property type="entry name" value="HTH_18"/>
    <property type="match status" value="1"/>
</dbReference>
<evidence type="ECO:0000256" key="1">
    <source>
        <dbReference type="ARBA" id="ARBA00004496"/>
    </source>
</evidence>
<evidence type="ECO:0000256" key="8">
    <source>
        <dbReference type="PROSITE-ProRule" id="PRU00169"/>
    </source>
</evidence>
<dbReference type="InterPro" id="IPR020449">
    <property type="entry name" value="Tscrpt_reg_AraC-type_HTH"/>
</dbReference>
<dbReference type="PRINTS" id="PR00032">
    <property type="entry name" value="HTHARAC"/>
</dbReference>
<accession>A0A859FGL0</accession>
<dbReference type="GO" id="GO:0043565">
    <property type="term" value="F:sequence-specific DNA binding"/>
    <property type="evidence" value="ECO:0007669"/>
    <property type="project" value="InterPro"/>
</dbReference>
<dbReference type="InterPro" id="IPR001789">
    <property type="entry name" value="Sig_transdc_resp-reg_receiver"/>
</dbReference>
<reference evidence="12" key="1">
    <citation type="submission" date="2019-07" db="EMBL/GenBank/DDBJ databases">
        <title>Bacillus alkalisoli sp. nov. isolated from saline soil.</title>
        <authorList>
            <person name="Sun J.-Q."/>
            <person name="Xu L."/>
        </authorList>
    </citation>
    <scope>NUCLEOTIDE SEQUENCE [LARGE SCALE GENOMIC DNA]</scope>
    <source>
        <strain evidence="12">M4U3P1</strain>
    </source>
</reference>
<dbReference type="CDD" id="cd17536">
    <property type="entry name" value="REC_YesN-like"/>
    <property type="match status" value="1"/>
</dbReference>
<keyword evidence="12" id="KW-1185">Reference proteome</keyword>
<keyword evidence="4" id="KW-0902">Two-component regulatory system</keyword>
<feature type="domain" description="HTH araC/xylS-type" evidence="9">
    <location>
        <begin position="425"/>
        <end position="523"/>
    </location>
</feature>
<dbReference type="InterPro" id="IPR018062">
    <property type="entry name" value="HTH_AraC-typ_CS"/>
</dbReference>
<dbReference type="PANTHER" id="PTHR42713:SF3">
    <property type="entry name" value="TRANSCRIPTIONAL REGULATORY PROTEIN HPTR"/>
    <property type="match status" value="1"/>
</dbReference>
<evidence type="ECO:0000256" key="3">
    <source>
        <dbReference type="ARBA" id="ARBA00022553"/>
    </source>
</evidence>
<dbReference type="Pfam" id="PF00072">
    <property type="entry name" value="Response_reg"/>
    <property type="match status" value="1"/>
</dbReference>
<dbReference type="SUPFAM" id="SSF46689">
    <property type="entry name" value="Homeodomain-like"/>
    <property type="match status" value="2"/>
</dbReference>
<gene>
    <name evidence="11" type="ORF">FLK61_38425</name>
</gene>
<dbReference type="EMBL" id="CP041372">
    <property type="protein sequence ID" value="QKS72503.1"/>
    <property type="molecule type" value="Genomic_DNA"/>
</dbReference>
<dbReference type="SMART" id="SM00448">
    <property type="entry name" value="REC"/>
    <property type="match status" value="1"/>
</dbReference>
<evidence type="ECO:0000256" key="6">
    <source>
        <dbReference type="ARBA" id="ARBA00023125"/>
    </source>
</evidence>
<dbReference type="SMART" id="SM00342">
    <property type="entry name" value="HTH_ARAC"/>
    <property type="match status" value="1"/>
</dbReference>
<dbReference type="InterPro" id="IPR011006">
    <property type="entry name" value="CheY-like_superfamily"/>
</dbReference>
<dbReference type="GO" id="GO:0003700">
    <property type="term" value="F:DNA-binding transcription factor activity"/>
    <property type="evidence" value="ECO:0007669"/>
    <property type="project" value="InterPro"/>
</dbReference>
<evidence type="ECO:0000256" key="5">
    <source>
        <dbReference type="ARBA" id="ARBA00023015"/>
    </source>
</evidence>
<organism evidence="11 12">
    <name type="scientific">Paenalkalicoccus suaedae</name>
    <dbReference type="NCBI Taxonomy" id="2592382"/>
    <lineage>
        <taxon>Bacteria</taxon>
        <taxon>Bacillati</taxon>
        <taxon>Bacillota</taxon>
        <taxon>Bacilli</taxon>
        <taxon>Bacillales</taxon>
        <taxon>Bacillaceae</taxon>
        <taxon>Paenalkalicoccus</taxon>
    </lineage>
</organism>
<dbReference type="PANTHER" id="PTHR42713">
    <property type="entry name" value="HISTIDINE KINASE-RELATED"/>
    <property type="match status" value="1"/>
</dbReference>
<dbReference type="Proteomes" id="UP000318138">
    <property type="component" value="Chromosome"/>
</dbReference>
<evidence type="ECO:0000259" key="9">
    <source>
        <dbReference type="PROSITE" id="PS01124"/>
    </source>
</evidence>
<dbReference type="AlphaFoldDB" id="A0A859FGL0"/>
<dbReference type="Gene3D" id="1.10.10.60">
    <property type="entry name" value="Homeodomain-like"/>
    <property type="match status" value="2"/>
</dbReference>
<dbReference type="GO" id="GO:0005737">
    <property type="term" value="C:cytoplasm"/>
    <property type="evidence" value="ECO:0007669"/>
    <property type="project" value="UniProtKB-SubCell"/>
</dbReference>
<evidence type="ECO:0000256" key="2">
    <source>
        <dbReference type="ARBA" id="ARBA00022490"/>
    </source>
</evidence>
<dbReference type="PROSITE" id="PS50110">
    <property type="entry name" value="RESPONSE_REGULATORY"/>
    <property type="match status" value="1"/>
</dbReference>
<comment type="subcellular location">
    <subcellularLocation>
        <location evidence="1">Cytoplasm</location>
    </subcellularLocation>
</comment>
<dbReference type="Gene3D" id="3.40.50.2300">
    <property type="match status" value="1"/>
</dbReference>
<keyword evidence="2" id="KW-0963">Cytoplasm</keyword>
<evidence type="ECO:0000256" key="7">
    <source>
        <dbReference type="ARBA" id="ARBA00023163"/>
    </source>
</evidence>
<dbReference type="PROSITE" id="PS01124">
    <property type="entry name" value="HTH_ARAC_FAMILY_2"/>
    <property type="match status" value="1"/>
</dbReference>
<keyword evidence="5" id="KW-0805">Transcription regulation</keyword>